<feature type="compositionally biased region" description="Gly residues" evidence="1">
    <location>
        <begin position="56"/>
        <end position="74"/>
    </location>
</feature>
<keyword evidence="3" id="KW-1185">Reference proteome</keyword>
<dbReference type="EMBL" id="AWUE01017906">
    <property type="protein sequence ID" value="OMO83957.1"/>
    <property type="molecule type" value="Genomic_DNA"/>
</dbReference>
<reference evidence="3" key="1">
    <citation type="submission" date="2013-09" db="EMBL/GenBank/DDBJ databases">
        <title>Corchorus olitorius genome sequencing.</title>
        <authorList>
            <person name="Alam M."/>
            <person name="Haque M.S."/>
            <person name="Islam M.S."/>
            <person name="Emdad E.M."/>
            <person name="Islam M.M."/>
            <person name="Ahmed B."/>
            <person name="Halim A."/>
            <person name="Hossen Q.M.M."/>
            <person name="Hossain M.Z."/>
            <person name="Ahmed R."/>
            <person name="Khan M.M."/>
            <person name="Islam R."/>
            <person name="Rashid M.M."/>
            <person name="Khan S.A."/>
            <person name="Rahman M.S."/>
            <person name="Alam M."/>
            <person name="Yahiya A.S."/>
            <person name="Khan M.S."/>
            <person name="Azam M.S."/>
            <person name="Haque T."/>
            <person name="Lashkar M.Z.H."/>
            <person name="Akhand A.I."/>
            <person name="Morshed G."/>
            <person name="Roy S."/>
            <person name="Uddin K.S."/>
            <person name="Rabeya T."/>
            <person name="Hossain A.S."/>
            <person name="Chowdhury A."/>
            <person name="Snigdha A.R."/>
            <person name="Mortoza M.S."/>
            <person name="Matin S.A."/>
            <person name="Hoque S.M.E."/>
            <person name="Islam M.K."/>
            <person name="Roy D.K."/>
            <person name="Haider R."/>
            <person name="Moosa M.M."/>
            <person name="Elias S.M."/>
            <person name="Hasan A.M."/>
            <person name="Jahan S."/>
            <person name="Shafiuddin M."/>
            <person name="Mahmood N."/>
            <person name="Shommy N.S."/>
        </authorList>
    </citation>
    <scope>NUCLEOTIDE SEQUENCE [LARGE SCALE GENOMIC DNA]</scope>
    <source>
        <strain evidence="3">cv. O-4</strain>
    </source>
</reference>
<gene>
    <name evidence="2" type="ORF">COLO4_22303</name>
</gene>
<evidence type="ECO:0000313" key="2">
    <source>
        <dbReference type="EMBL" id="OMO83957.1"/>
    </source>
</evidence>
<evidence type="ECO:0000313" key="3">
    <source>
        <dbReference type="Proteomes" id="UP000187203"/>
    </source>
</evidence>
<dbReference type="AlphaFoldDB" id="A0A1R3IN07"/>
<feature type="region of interest" description="Disordered" evidence="1">
    <location>
        <begin position="55"/>
        <end position="74"/>
    </location>
</feature>
<evidence type="ECO:0000256" key="1">
    <source>
        <dbReference type="SAM" id="MobiDB-lite"/>
    </source>
</evidence>
<proteinExistence type="predicted"/>
<protein>
    <submittedName>
        <fullName evidence="2">Uncharacterized protein</fullName>
    </submittedName>
</protein>
<organism evidence="2 3">
    <name type="scientific">Corchorus olitorius</name>
    <dbReference type="NCBI Taxonomy" id="93759"/>
    <lineage>
        <taxon>Eukaryota</taxon>
        <taxon>Viridiplantae</taxon>
        <taxon>Streptophyta</taxon>
        <taxon>Embryophyta</taxon>
        <taxon>Tracheophyta</taxon>
        <taxon>Spermatophyta</taxon>
        <taxon>Magnoliopsida</taxon>
        <taxon>eudicotyledons</taxon>
        <taxon>Gunneridae</taxon>
        <taxon>Pentapetalae</taxon>
        <taxon>rosids</taxon>
        <taxon>malvids</taxon>
        <taxon>Malvales</taxon>
        <taxon>Malvaceae</taxon>
        <taxon>Grewioideae</taxon>
        <taxon>Apeibeae</taxon>
        <taxon>Corchorus</taxon>
    </lineage>
</organism>
<comment type="caution">
    <text evidence="2">The sequence shown here is derived from an EMBL/GenBank/DDBJ whole genome shotgun (WGS) entry which is preliminary data.</text>
</comment>
<name>A0A1R3IN07_9ROSI</name>
<dbReference type="Proteomes" id="UP000187203">
    <property type="component" value="Unassembled WGS sequence"/>
</dbReference>
<sequence>MISKLKQSSMEGSLFATSTSVWKVSVRVQQQVGEVRDRLQRMVGDVQEIYWRRSGWGEGTGNEGLGSDGIGSYL</sequence>
<accession>A0A1R3IN07</accession>